<keyword evidence="9 13" id="KW-0479">Metal-binding</keyword>
<dbReference type="PANTHER" id="PTHR10954">
    <property type="entry name" value="RIBONUCLEASE H2 SUBUNIT A"/>
    <property type="match status" value="1"/>
</dbReference>
<keyword evidence="8 13" id="KW-0540">Nuclease</keyword>
<gene>
    <name evidence="13" type="primary">rnhB</name>
    <name evidence="17" type="ORF">A2008_09875</name>
</gene>
<evidence type="ECO:0000256" key="1">
    <source>
        <dbReference type="ARBA" id="ARBA00000077"/>
    </source>
</evidence>
<feature type="binding site" evidence="13 14">
    <location>
        <position position="21"/>
    </location>
    <ligand>
        <name>a divalent metal cation</name>
        <dbReference type="ChEBI" id="CHEBI:60240"/>
    </ligand>
</feature>
<dbReference type="HAMAP" id="MF_00052_B">
    <property type="entry name" value="RNase_HII_B"/>
    <property type="match status" value="1"/>
</dbReference>
<dbReference type="GO" id="GO:0004523">
    <property type="term" value="F:RNA-DNA hybrid ribonuclease activity"/>
    <property type="evidence" value="ECO:0007669"/>
    <property type="project" value="UniProtKB-UniRule"/>
</dbReference>
<evidence type="ECO:0000313" key="17">
    <source>
        <dbReference type="EMBL" id="OGM00963.1"/>
    </source>
</evidence>
<dbReference type="GO" id="GO:0032299">
    <property type="term" value="C:ribonuclease H2 complex"/>
    <property type="evidence" value="ECO:0007669"/>
    <property type="project" value="TreeGrafter"/>
</dbReference>
<comment type="catalytic activity">
    <reaction evidence="1 13 14 15">
        <text>Endonucleolytic cleavage to 5'-phosphomonoester.</text>
        <dbReference type="EC" id="3.1.26.4"/>
    </reaction>
</comment>
<accession>A0A1F7WDU2</accession>
<evidence type="ECO:0000256" key="8">
    <source>
        <dbReference type="ARBA" id="ARBA00022722"/>
    </source>
</evidence>
<evidence type="ECO:0000256" key="12">
    <source>
        <dbReference type="ARBA" id="ARBA00023211"/>
    </source>
</evidence>
<dbReference type="STRING" id="1817813.A2008_09875"/>
<evidence type="ECO:0000313" key="18">
    <source>
        <dbReference type="Proteomes" id="UP000178735"/>
    </source>
</evidence>
<sequence length="197" mass="21640">MHYFESRLRSAGYRSIAGVDEAGRGPLAGPVVAAIAMLPADYHIAGLYDSKSVSEKVRESVYGALTTDPGVQWAVGIVDNNEIDEINILQATYKAVYLAYSALEGRPDFILNDAMIIPQIKALQKKVIKGDAKSASIAAASIIAKVTRDRIMCEYDKKYPQYGFLKHKGYGTASHIDSIRRHGYCGIHRKTFKIDIG</sequence>
<dbReference type="GO" id="GO:0043137">
    <property type="term" value="P:DNA replication, removal of RNA primer"/>
    <property type="evidence" value="ECO:0007669"/>
    <property type="project" value="TreeGrafter"/>
</dbReference>
<dbReference type="SUPFAM" id="SSF53098">
    <property type="entry name" value="Ribonuclease H-like"/>
    <property type="match status" value="1"/>
</dbReference>
<dbReference type="PANTHER" id="PTHR10954:SF23">
    <property type="entry name" value="RIBONUCLEASE"/>
    <property type="match status" value="1"/>
</dbReference>
<name>A0A1F7WDU2_9BACT</name>
<dbReference type="InterPro" id="IPR022898">
    <property type="entry name" value="RNase_HII"/>
</dbReference>
<protein>
    <recommendedName>
        <fullName evidence="6 13">Ribonuclease HII</fullName>
        <shortName evidence="13">RNase HII</shortName>
        <ecNumber evidence="5 13">3.1.26.4</ecNumber>
    </recommendedName>
</protein>
<dbReference type="GO" id="GO:0030145">
    <property type="term" value="F:manganese ion binding"/>
    <property type="evidence" value="ECO:0007669"/>
    <property type="project" value="UniProtKB-UniRule"/>
</dbReference>
<dbReference type="GO" id="GO:0005737">
    <property type="term" value="C:cytoplasm"/>
    <property type="evidence" value="ECO:0007669"/>
    <property type="project" value="UniProtKB-SubCell"/>
</dbReference>
<reference evidence="17 18" key="1">
    <citation type="journal article" date="2016" name="Nat. Commun.">
        <title>Thousands of microbial genomes shed light on interconnected biogeochemical processes in an aquifer system.</title>
        <authorList>
            <person name="Anantharaman K."/>
            <person name="Brown C.T."/>
            <person name="Hug L.A."/>
            <person name="Sharon I."/>
            <person name="Castelle C.J."/>
            <person name="Probst A.J."/>
            <person name="Thomas B.C."/>
            <person name="Singh A."/>
            <person name="Wilkins M.J."/>
            <person name="Karaoz U."/>
            <person name="Brodie E.L."/>
            <person name="Williams K.H."/>
            <person name="Hubbard S.S."/>
            <person name="Banfield J.F."/>
        </authorList>
    </citation>
    <scope>NUCLEOTIDE SEQUENCE [LARGE SCALE GENOMIC DNA]</scope>
</reference>
<dbReference type="InterPro" id="IPR001352">
    <property type="entry name" value="RNase_HII/HIII"/>
</dbReference>
<dbReference type="CDD" id="cd07182">
    <property type="entry name" value="RNase_HII_bacteria_HII_like"/>
    <property type="match status" value="1"/>
</dbReference>
<organism evidence="17 18">
    <name type="scientific">Candidatus Wallbacteria bacterium GWC2_49_35</name>
    <dbReference type="NCBI Taxonomy" id="1817813"/>
    <lineage>
        <taxon>Bacteria</taxon>
        <taxon>Candidatus Walliibacteriota</taxon>
    </lineage>
</organism>
<dbReference type="InterPro" id="IPR024567">
    <property type="entry name" value="RNase_HII/HIII_dom"/>
</dbReference>
<comment type="subcellular location">
    <subcellularLocation>
        <location evidence="3 13">Cytoplasm</location>
    </subcellularLocation>
</comment>
<feature type="domain" description="RNase H type-2" evidence="16">
    <location>
        <begin position="14"/>
        <end position="197"/>
    </location>
</feature>
<dbReference type="Pfam" id="PF01351">
    <property type="entry name" value="RNase_HII"/>
    <property type="match status" value="1"/>
</dbReference>
<evidence type="ECO:0000256" key="6">
    <source>
        <dbReference type="ARBA" id="ARBA00019179"/>
    </source>
</evidence>
<dbReference type="NCBIfam" id="NF000594">
    <property type="entry name" value="PRK00015.1-1"/>
    <property type="match status" value="1"/>
</dbReference>
<dbReference type="InterPro" id="IPR036397">
    <property type="entry name" value="RNaseH_sf"/>
</dbReference>
<proteinExistence type="inferred from homology"/>
<keyword evidence="10 13" id="KW-0255">Endonuclease</keyword>
<dbReference type="GO" id="GO:0006298">
    <property type="term" value="P:mismatch repair"/>
    <property type="evidence" value="ECO:0007669"/>
    <property type="project" value="TreeGrafter"/>
</dbReference>
<keyword evidence="11 13" id="KW-0378">Hydrolase</keyword>
<dbReference type="Gene3D" id="3.30.420.10">
    <property type="entry name" value="Ribonuclease H-like superfamily/Ribonuclease H"/>
    <property type="match status" value="1"/>
</dbReference>
<comment type="function">
    <text evidence="2 13 15">Endonuclease that specifically degrades the RNA of RNA-DNA hybrids.</text>
</comment>
<keyword evidence="12 13" id="KW-0464">Manganese</keyword>
<evidence type="ECO:0000256" key="13">
    <source>
        <dbReference type="HAMAP-Rule" id="MF_00052"/>
    </source>
</evidence>
<dbReference type="EMBL" id="MGFH01000246">
    <property type="protein sequence ID" value="OGM00963.1"/>
    <property type="molecule type" value="Genomic_DNA"/>
</dbReference>
<dbReference type="EC" id="3.1.26.4" evidence="5 13"/>
<dbReference type="Proteomes" id="UP000178735">
    <property type="component" value="Unassembled WGS sequence"/>
</dbReference>
<feature type="binding site" evidence="13 14">
    <location>
        <position position="20"/>
    </location>
    <ligand>
        <name>a divalent metal cation</name>
        <dbReference type="ChEBI" id="CHEBI:60240"/>
    </ligand>
</feature>
<dbReference type="InterPro" id="IPR012337">
    <property type="entry name" value="RNaseH-like_sf"/>
</dbReference>
<feature type="binding site" evidence="13 14">
    <location>
        <position position="113"/>
    </location>
    <ligand>
        <name>a divalent metal cation</name>
        <dbReference type="ChEBI" id="CHEBI:60240"/>
    </ligand>
</feature>
<evidence type="ECO:0000256" key="9">
    <source>
        <dbReference type="ARBA" id="ARBA00022723"/>
    </source>
</evidence>
<keyword evidence="7 13" id="KW-0963">Cytoplasm</keyword>
<evidence type="ECO:0000256" key="14">
    <source>
        <dbReference type="PROSITE-ProRule" id="PRU01319"/>
    </source>
</evidence>
<evidence type="ECO:0000256" key="5">
    <source>
        <dbReference type="ARBA" id="ARBA00012180"/>
    </source>
</evidence>
<dbReference type="AlphaFoldDB" id="A0A1F7WDU2"/>
<evidence type="ECO:0000256" key="11">
    <source>
        <dbReference type="ARBA" id="ARBA00022801"/>
    </source>
</evidence>
<evidence type="ECO:0000256" key="10">
    <source>
        <dbReference type="ARBA" id="ARBA00022759"/>
    </source>
</evidence>
<comment type="caution">
    <text evidence="17">The sequence shown here is derived from an EMBL/GenBank/DDBJ whole genome shotgun (WGS) entry which is preliminary data.</text>
</comment>
<comment type="similarity">
    <text evidence="4">Belongs to the RNase HII family. RnhC subfamily.</text>
</comment>
<evidence type="ECO:0000259" key="16">
    <source>
        <dbReference type="PROSITE" id="PS51975"/>
    </source>
</evidence>
<dbReference type="GO" id="GO:0003723">
    <property type="term" value="F:RNA binding"/>
    <property type="evidence" value="ECO:0007669"/>
    <property type="project" value="UniProtKB-UniRule"/>
</dbReference>
<evidence type="ECO:0000256" key="15">
    <source>
        <dbReference type="RuleBase" id="RU003515"/>
    </source>
</evidence>
<evidence type="ECO:0000256" key="4">
    <source>
        <dbReference type="ARBA" id="ARBA00008378"/>
    </source>
</evidence>
<evidence type="ECO:0000256" key="7">
    <source>
        <dbReference type="ARBA" id="ARBA00022490"/>
    </source>
</evidence>
<dbReference type="NCBIfam" id="NF000595">
    <property type="entry name" value="PRK00015.1-3"/>
    <property type="match status" value="1"/>
</dbReference>
<evidence type="ECO:0000256" key="2">
    <source>
        <dbReference type="ARBA" id="ARBA00004065"/>
    </source>
</evidence>
<evidence type="ECO:0000256" key="3">
    <source>
        <dbReference type="ARBA" id="ARBA00004496"/>
    </source>
</evidence>
<dbReference type="PROSITE" id="PS51975">
    <property type="entry name" value="RNASE_H_2"/>
    <property type="match status" value="1"/>
</dbReference>
<comment type="cofactor">
    <cofactor evidence="13 14">
        <name>Mn(2+)</name>
        <dbReference type="ChEBI" id="CHEBI:29035"/>
    </cofactor>
    <cofactor evidence="13 14">
        <name>Mg(2+)</name>
        <dbReference type="ChEBI" id="CHEBI:18420"/>
    </cofactor>
    <text evidence="13 14">Manganese or magnesium. Binds 1 divalent metal ion per monomer in the absence of substrate. May bind a second metal ion after substrate binding.</text>
</comment>